<evidence type="ECO:0000259" key="1">
    <source>
        <dbReference type="Pfam" id="PF00149"/>
    </source>
</evidence>
<organism evidence="2 3">
    <name type="scientific">Mariniphaga anaerophila</name>
    <dbReference type="NCBI Taxonomy" id="1484053"/>
    <lineage>
        <taxon>Bacteria</taxon>
        <taxon>Pseudomonadati</taxon>
        <taxon>Bacteroidota</taxon>
        <taxon>Bacteroidia</taxon>
        <taxon>Marinilabiliales</taxon>
        <taxon>Prolixibacteraceae</taxon>
        <taxon>Mariniphaga</taxon>
    </lineage>
</organism>
<dbReference type="AlphaFoldDB" id="A0A1M4XWK0"/>
<feature type="domain" description="Calcineurin-like phosphoesterase" evidence="1">
    <location>
        <begin position="4"/>
        <end position="146"/>
    </location>
</feature>
<dbReference type="InterPro" id="IPR004843">
    <property type="entry name" value="Calcineurin-like_PHP"/>
</dbReference>
<sequence>MYDIIGDVHGHAQLLKKLLLELGYEKTDGGYSHPDRKAVFVGDFINRGPQIRKTIRIIRKMVESGNALAVLGNHEVNIIISYLKDKKGNPLVKPPLKNFLSGLKTFNEFADAPEEWQSNLRWLRTLPLFLDLDGIRVVHACWSDLAVEFVKNNLPPGKIKKEVFKKIYKSPGSELAKNIWLLTKGLQFKMPGDLKIINNKGVSPRSFRMRWWEDPKGKTFEELSFESKFSLPEYTVPPEITPESLPYPPDAPIVFFGHYCRGNGPHIIKANICCLDGCIVGKKTLLAYRWNGETSLNPENLVKIQKISPSKTL</sequence>
<dbReference type="SUPFAM" id="SSF56300">
    <property type="entry name" value="Metallo-dependent phosphatases"/>
    <property type="match status" value="1"/>
</dbReference>
<dbReference type="Gene3D" id="3.60.21.10">
    <property type="match status" value="1"/>
</dbReference>
<dbReference type="PANTHER" id="PTHR42850:SF7">
    <property type="entry name" value="BIS(5'-NUCLEOSYL)-TETRAPHOSPHATASE PRPE [ASYMMETRICAL]"/>
    <property type="match status" value="1"/>
</dbReference>
<protein>
    <submittedName>
        <fullName evidence="2">Calcineurin-like phosphoesterase</fullName>
    </submittedName>
</protein>
<keyword evidence="3" id="KW-1185">Reference proteome</keyword>
<reference evidence="2 3" key="1">
    <citation type="submission" date="2016-11" db="EMBL/GenBank/DDBJ databases">
        <authorList>
            <person name="Jaros S."/>
            <person name="Januszkiewicz K."/>
            <person name="Wedrychowicz H."/>
        </authorList>
    </citation>
    <scope>NUCLEOTIDE SEQUENCE [LARGE SCALE GENOMIC DNA]</scope>
    <source>
        <strain evidence="2 3">DSM 26910</strain>
    </source>
</reference>
<dbReference type="Pfam" id="PF00149">
    <property type="entry name" value="Metallophos"/>
    <property type="match status" value="1"/>
</dbReference>
<proteinExistence type="predicted"/>
<dbReference type="GO" id="GO:0005737">
    <property type="term" value="C:cytoplasm"/>
    <property type="evidence" value="ECO:0007669"/>
    <property type="project" value="TreeGrafter"/>
</dbReference>
<dbReference type="InterPro" id="IPR029052">
    <property type="entry name" value="Metallo-depent_PP-like"/>
</dbReference>
<gene>
    <name evidence="2" type="ORF">SAMN05444274_103150</name>
</gene>
<accession>A0A1M4XWK0</accession>
<evidence type="ECO:0000313" key="3">
    <source>
        <dbReference type="Proteomes" id="UP000184164"/>
    </source>
</evidence>
<dbReference type="GO" id="GO:0016791">
    <property type="term" value="F:phosphatase activity"/>
    <property type="evidence" value="ECO:0007669"/>
    <property type="project" value="TreeGrafter"/>
</dbReference>
<dbReference type="InterPro" id="IPR050126">
    <property type="entry name" value="Ap4A_hydrolase"/>
</dbReference>
<dbReference type="OrthoDB" id="7550081at2"/>
<evidence type="ECO:0000313" key="2">
    <source>
        <dbReference type="EMBL" id="SHE97849.1"/>
    </source>
</evidence>
<name>A0A1M4XWK0_9BACT</name>
<dbReference type="Proteomes" id="UP000184164">
    <property type="component" value="Unassembled WGS sequence"/>
</dbReference>
<dbReference type="EMBL" id="FQUM01000003">
    <property type="protein sequence ID" value="SHE97849.1"/>
    <property type="molecule type" value="Genomic_DNA"/>
</dbReference>
<dbReference type="RefSeq" id="WP_073000162.1">
    <property type="nucleotide sequence ID" value="NZ_FQUM01000003.1"/>
</dbReference>
<dbReference type="PANTHER" id="PTHR42850">
    <property type="entry name" value="METALLOPHOSPHOESTERASE"/>
    <property type="match status" value="1"/>
</dbReference>
<dbReference type="STRING" id="1484053.SAMN05444274_103150"/>